<dbReference type="Gene3D" id="3.90.190.10">
    <property type="entry name" value="Protein tyrosine phosphatase superfamily"/>
    <property type="match status" value="1"/>
</dbReference>
<gene>
    <name evidence="2" type="primary">LOC112464535</name>
</gene>
<dbReference type="GO" id="GO:0004651">
    <property type="term" value="F:polynucleotide 5'-phosphatase activity"/>
    <property type="evidence" value="ECO:0007669"/>
    <property type="project" value="TreeGrafter"/>
</dbReference>
<reference evidence="2" key="1">
    <citation type="submission" date="2025-08" db="UniProtKB">
        <authorList>
            <consortium name="RefSeq"/>
        </authorList>
    </citation>
    <scope>IDENTIFICATION</scope>
    <source>
        <tissue evidence="2">Whole body</tissue>
    </source>
</reference>
<organism evidence="1 2">
    <name type="scientific">Temnothorax curvispinosus</name>
    <dbReference type="NCBI Taxonomy" id="300111"/>
    <lineage>
        <taxon>Eukaryota</taxon>
        <taxon>Metazoa</taxon>
        <taxon>Ecdysozoa</taxon>
        <taxon>Arthropoda</taxon>
        <taxon>Hexapoda</taxon>
        <taxon>Insecta</taxon>
        <taxon>Pterygota</taxon>
        <taxon>Neoptera</taxon>
        <taxon>Endopterygota</taxon>
        <taxon>Hymenoptera</taxon>
        <taxon>Apocrita</taxon>
        <taxon>Aculeata</taxon>
        <taxon>Formicoidea</taxon>
        <taxon>Formicidae</taxon>
        <taxon>Myrmicinae</taxon>
        <taxon>Temnothorax</taxon>
    </lineage>
</organism>
<dbReference type="PANTHER" id="PTHR10367">
    <property type="entry name" value="MRNA-CAPPING ENZYME"/>
    <property type="match status" value="1"/>
</dbReference>
<dbReference type="GeneID" id="112464535"/>
<dbReference type="Proteomes" id="UP000504618">
    <property type="component" value="Unplaced"/>
</dbReference>
<dbReference type="InterPro" id="IPR051029">
    <property type="entry name" value="mRNA_Capping_Enz/RNA_Phosphat"/>
</dbReference>
<accession>A0A6J1QYE8</accession>
<dbReference type="SUPFAM" id="SSF52799">
    <property type="entry name" value="(Phosphotyrosine protein) phosphatases II"/>
    <property type="match status" value="1"/>
</dbReference>
<evidence type="ECO:0000313" key="2">
    <source>
        <dbReference type="RefSeq" id="XP_024887352.1"/>
    </source>
</evidence>
<sequence length="147" mass="17046">MTNSVPDRWLEYKAFGDVIKGTKILAFKVPLKDAIAKNLQPEQRFTTAKLLQAFPHLKYIVDLTNTYRYYDKKEFTNAGIKYEKIAIPGRKIPTRDIIEKFFKVMDDFTSTCGEGEFALLQIYLKQSSSTQEIEVTLLHLPQSWTNM</sequence>
<dbReference type="AlphaFoldDB" id="A0A6J1QYE8"/>
<dbReference type="InterPro" id="IPR029021">
    <property type="entry name" value="Prot-tyrosine_phosphatase-like"/>
</dbReference>
<name>A0A6J1QYE8_9HYME</name>
<keyword evidence="1" id="KW-1185">Reference proteome</keyword>
<protein>
    <submittedName>
        <fullName evidence="2">Probable tyrosine-protein phosphatase F54C8.4</fullName>
    </submittedName>
</protein>
<evidence type="ECO:0000313" key="1">
    <source>
        <dbReference type="Proteomes" id="UP000504618"/>
    </source>
</evidence>
<proteinExistence type="predicted"/>
<dbReference type="PANTHER" id="PTHR10367:SF9">
    <property type="entry name" value="DUAL-SPECIFICITY PHOSPHATASE 11 (RNA_RNP COMPLEX 1-INTERACTING)"/>
    <property type="match status" value="1"/>
</dbReference>
<dbReference type="OrthoDB" id="428974at2759"/>
<dbReference type="RefSeq" id="XP_024887352.1">
    <property type="nucleotide sequence ID" value="XM_025031584.1"/>
</dbReference>